<keyword evidence="4 7" id="KW-0812">Transmembrane</keyword>
<reference evidence="11" key="1">
    <citation type="submission" date="2016-10" db="EMBL/GenBank/DDBJ databases">
        <authorList>
            <person name="Varghese N."/>
            <person name="Submissions S."/>
        </authorList>
    </citation>
    <scope>NUCLEOTIDE SEQUENCE [LARGE SCALE GENOMIC DNA]</scope>
    <source>
        <strain evidence="11">IMMIB L-1606</strain>
    </source>
</reference>
<dbReference type="InterPro" id="IPR000515">
    <property type="entry name" value="MetI-like"/>
</dbReference>
<comment type="similarity">
    <text evidence="7">Belongs to the binding-protein-dependent transport system permease family.</text>
</comment>
<name>A0A1H1ZKP9_9MICC</name>
<dbReference type="PANTHER" id="PTHR43744">
    <property type="entry name" value="ABC TRANSPORTER PERMEASE PROTEIN MG189-RELATED-RELATED"/>
    <property type="match status" value="1"/>
</dbReference>
<feature type="domain" description="ABC transmembrane type-1" evidence="9">
    <location>
        <begin position="96"/>
        <end position="290"/>
    </location>
</feature>
<evidence type="ECO:0000256" key="5">
    <source>
        <dbReference type="ARBA" id="ARBA00022989"/>
    </source>
</evidence>
<evidence type="ECO:0000256" key="3">
    <source>
        <dbReference type="ARBA" id="ARBA00022475"/>
    </source>
</evidence>
<keyword evidence="6 7" id="KW-0472">Membrane</keyword>
<keyword evidence="2 7" id="KW-0813">Transport</keyword>
<evidence type="ECO:0000256" key="2">
    <source>
        <dbReference type="ARBA" id="ARBA00022448"/>
    </source>
</evidence>
<evidence type="ECO:0000259" key="9">
    <source>
        <dbReference type="PROSITE" id="PS50928"/>
    </source>
</evidence>
<feature type="transmembrane region" description="Helical" evidence="7">
    <location>
        <begin position="271"/>
        <end position="290"/>
    </location>
</feature>
<keyword evidence="3" id="KW-1003">Cell membrane</keyword>
<sequence>MSQTGTQTRTAPQGRRPSSASRFDSALGWSPGFGTNMVLRILLCILVFCIFALPFAAIISGAFDRNSSPTEITLLPKTFTTANFEAAAQQGLWGYLLNSLVVAGGGLLLQMTVSVFAAYSLSRRKFRGQALVMLLVLLTMMLPEEVIGIPLSLVLGDLPLLGISLRGTVLAVILPVGIWGFSIFIMSEFMKEIPAEIEEAARLDGVGEFRMLFTIILPLCKPALGVIGIFGFMMVWDQYLLPLIAANDPSDYTLTVALSVLRNDTTVGPGVLLAGAVMAMVPSLLVYLFLQRSMIRGITSGATKG</sequence>
<dbReference type="AlphaFoldDB" id="A0A1H1ZKP9"/>
<evidence type="ECO:0000256" key="7">
    <source>
        <dbReference type="RuleBase" id="RU363032"/>
    </source>
</evidence>
<dbReference type="PANTHER" id="PTHR43744:SF3">
    <property type="entry name" value="LACTOSE TRANSPORT SYSTEM PERMEASE PROTEIN LACG"/>
    <property type="match status" value="1"/>
</dbReference>
<dbReference type="GO" id="GO:0055085">
    <property type="term" value="P:transmembrane transport"/>
    <property type="evidence" value="ECO:0007669"/>
    <property type="project" value="InterPro"/>
</dbReference>
<dbReference type="EMBL" id="LT629779">
    <property type="protein sequence ID" value="SDT34233.1"/>
    <property type="molecule type" value="Genomic_DNA"/>
</dbReference>
<accession>A0A1H1ZKP9</accession>
<evidence type="ECO:0000313" key="11">
    <source>
        <dbReference type="Proteomes" id="UP000198751"/>
    </source>
</evidence>
<feature type="compositionally biased region" description="Polar residues" evidence="8">
    <location>
        <begin position="1"/>
        <end position="22"/>
    </location>
</feature>
<dbReference type="Pfam" id="PF00528">
    <property type="entry name" value="BPD_transp_1"/>
    <property type="match status" value="1"/>
</dbReference>
<feature type="transmembrane region" description="Helical" evidence="7">
    <location>
        <begin position="41"/>
        <end position="63"/>
    </location>
</feature>
<dbReference type="Gene3D" id="1.10.3720.10">
    <property type="entry name" value="MetI-like"/>
    <property type="match status" value="1"/>
</dbReference>
<feature type="transmembrane region" description="Helical" evidence="7">
    <location>
        <begin position="131"/>
        <end position="155"/>
    </location>
</feature>
<feature type="region of interest" description="Disordered" evidence="8">
    <location>
        <begin position="1"/>
        <end position="23"/>
    </location>
</feature>
<dbReference type="SUPFAM" id="SSF161098">
    <property type="entry name" value="MetI-like"/>
    <property type="match status" value="1"/>
</dbReference>
<evidence type="ECO:0000313" key="10">
    <source>
        <dbReference type="EMBL" id="SDT34233.1"/>
    </source>
</evidence>
<organism evidence="10 11">
    <name type="scientific">Pseudarthrobacter equi</name>
    <dbReference type="NCBI Taxonomy" id="728066"/>
    <lineage>
        <taxon>Bacteria</taxon>
        <taxon>Bacillati</taxon>
        <taxon>Actinomycetota</taxon>
        <taxon>Actinomycetes</taxon>
        <taxon>Micrococcales</taxon>
        <taxon>Micrococcaceae</taxon>
        <taxon>Pseudarthrobacter</taxon>
    </lineage>
</organism>
<evidence type="ECO:0000256" key="6">
    <source>
        <dbReference type="ARBA" id="ARBA00023136"/>
    </source>
</evidence>
<comment type="subcellular location">
    <subcellularLocation>
        <location evidence="1 7">Cell membrane</location>
        <topology evidence="1 7">Multi-pass membrane protein</topology>
    </subcellularLocation>
</comment>
<evidence type="ECO:0000256" key="8">
    <source>
        <dbReference type="SAM" id="MobiDB-lite"/>
    </source>
</evidence>
<proteinExistence type="inferred from homology"/>
<feature type="transmembrane region" description="Helical" evidence="7">
    <location>
        <begin position="92"/>
        <end position="119"/>
    </location>
</feature>
<keyword evidence="11" id="KW-1185">Reference proteome</keyword>
<dbReference type="PROSITE" id="PS50928">
    <property type="entry name" value="ABC_TM1"/>
    <property type="match status" value="1"/>
</dbReference>
<dbReference type="RefSeq" id="WP_091720656.1">
    <property type="nucleotide sequence ID" value="NZ_LT629779.1"/>
</dbReference>
<dbReference type="CDD" id="cd06261">
    <property type="entry name" value="TM_PBP2"/>
    <property type="match status" value="1"/>
</dbReference>
<dbReference type="InterPro" id="IPR035906">
    <property type="entry name" value="MetI-like_sf"/>
</dbReference>
<gene>
    <name evidence="10" type="ORF">SAMN04489743_2502</name>
</gene>
<protein>
    <submittedName>
        <fullName evidence="10">Carbohydrate ABC transporter membrane protein 2, CUT1 family</fullName>
    </submittedName>
</protein>
<feature type="transmembrane region" description="Helical" evidence="7">
    <location>
        <begin position="211"/>
        <end position="236"/>
    </location>
</feature>
<dbReference type="OrthoDB" id="9794684at2"/>
<feature type="transmembrane region" description="Helical" evidence="7">
    <location>
        <begin position="167"/>
        <end position="190"/>
    </location>
</feature>
<dbReference type="GO" id="GO:0005886">
    <property type="term" value="C:plasma membrane"/>
    <property type="evidence" value="ECO:0007669"/>
    <property type="project" value="UniProtKB-SubCell"/>
</dbReference>
<evidence type="ECO:0000256" key="4">
    <source>
        <dbReference type="ARBA" id="ARBA00022692"/>
    </source>
</evidence>
<keyword evidence="5 7" id="KW-1133">Transmembrane helix</keyword>
<dbReference type="Proteomes" id="UP000198751">
    <property type="component" value="Chromosome I"/>
</dbReference>
<evidence type="ECO:0000256" key="1">
    <source>
        <dbReference type="ARBA" id="ARBA00004651"/>
    </source>
</evidence>